<dbReference type="AlphaFoldDB" id="A0A2R5GJW0"/>
<dbReference type="Proteomes" id="UP000241890">
    <property type="component" value="Unassembled WGS sequence"/>
</dbReference>
<dbReference type="InterPro" id="IPR036273">
    <property type="entry name" value="CRAL/TRIO_N_dom_sf"/>
</dbReference>
<organism evidence="4 5">
    <name type="scientific">Hondaea fermentalgiana</name>
    <dbReference type="NCBI Taxonomy" id="2315210"/>
    <lineage>
        <taxon>Eukaryota</taxon>
        <taxon>Sar</taxon>
        <taxon>Stramenopiles</taxon>
        <taxon>Bigyra</taxon>
        <taxon>Labyrinthulomycetes</taxon>
        <taxon>Thraustochytrida</taxon>
        <taxon>Thraustochytriidae</taxon>
        <taxon>Hondaea</taxon>
    </lineage>
</organism>
<evidence type="ECO:0000256" key="2">
    <source>
        <dbReference type="SAM" id="MobiDB-lite"/>
    </source>
</evidence>
<dbReference type="GO" id="GO:0008526">
    <property type="term" value="F:phosphatidylinositol transfer activity"/>
    <property type="evidence" value="ECO:0007669"/>
    <property type="project" value="TreeGrafter"/>
</dbReference>
<dbReference type="OrthoDB" id="200168at2759"/>
<dbReference type="SMART" id="SM01100">
    <property type="entry name" value="CRAL_TRIO_N"/>
    <property type="match status" value="1"/>
</dbReference>
<feature type="compositionally biased region" description="Low complexity" evidence="2">
    <location>
        <begin position="10"/>
        <end position="23"/>
    </location>
</feature>
<feature type="coiled-coil region" evidence="1">
    <location>
        <begin position="51"/>
        <end position="99"/>
    </location>
</feature>
<keyword evidence="1" id="KW-0175">Coiled coil</keyword>
<protein>
    <submittedName>
        <fullName evidence="4">Phosphatidylinositol/phosphatidylcholine transfer protein SFH8</fullName>
    </submittedName>
</protein>
<comment type="caution">
    <text evidence="4">The sequence shown here is derived from an EMBL/GenBank/DDBJ whole genome shotgun (WGS) entry which is preliminary data.</text>
</comment>
<dbReference type="Pfam" id="PF00650">
    <property type="entry name" value="CRAL_TRIO"/>
    <property type="match status" value="1"/>
</dbReference>
<accession>A0A2R5GJW0</accession>
<evidence type="ECO:0000313" key="5">
    <source>
        <dbReference type="Proteomes" id="UP000241890"/>
    </source>
</evidence>
<dbReference type="CDD" id="cd00170">
    <property type="entry name" value="SEC14"/>
    <property type="match status" value="1"/>
</dbReference>
<gene>
    <name evidence="4" type="ORF">FCC1311_097861</name>
</gene>
<dbReference type="InterPro" id="IPR001251">
    <property type="entry name" value="CRAL-TRIO_dom"/>
</dbReference>
<sequence length="514" mass="57452">MTEAAVEAPSHSISGSSSSVRSSRSFKQRVTRSLRGGGGASKTSTALRERAEALARELQQVDTARANLEEENARLVARLERAEELNSRQYELCDKLARKAADVAALEENRAKSNFDALRRTLTRFQAALALVVLAWAAAVHLGPDHGPVIGALAIVVCSTLLYFQHAAARIDPPRTRPQIAKAVAQWRAAREDLVAQNAKLSDPEDRDAADEQTTSVRPQLANGVVVDRTRDSKYIEAKERFIKGLVDALDPEEFAALEEMRSIFANASCIELDEDIGTFRLNDQTFLRFLRARDYNVSKASAMLQNHLEWRDRVVPAKVRAHEIAKPLQSGMTRRSGNTFDGEPITMVQIGKFDPADFDSVTQFVKYVAYFFEINLSVIDPEVERGVIFIDMQGYSPRKHMSTKARKIIFAFIHVVQDQNPETLKKLVLFNVPAIFRMAWNVIKGAIDPVVRDKILFATDLSVVRQDVPPHLLNVRYGGEKEDEWPIDGLDQLDDANCVDDNDDDTDDDSDTM</sequence>
<dbReference type="SUPFAM" id="SSF46938">
    <property type="entry name" value="CRAL/TRIO N-terminal domain"/>
    <property type="match status" value="1"/>
</dbReference>
<feature type="region of interest" description="Disordered" evidence="2">
    <location>
        <begin position="1"/>
        <end position="47"/>
    </location>
</feature>
<evidence type="ECO:0000256" key="1">
    <source>
        <dbReference type="SAM" id="Coils"/>
    </source>
</evidence>
<dbReference type="InterPro" id="IPR011074">
    <property type="entry name" value="CRAL/TRIO_N_dom"/>
</dbReference>
<dbReference type="PROSITE" id="PS50191">
    <property type="entry name" value="CRAL_TRIO"/>
    <property type="match status" value="1"/>
</dbReference>
<dbReference type="EMBL" id="BEYU01000079">
    <property type="protein sequence ID" value="GBG30609.1"/>
    <property type="molecule type" value="Genomic_DNA"/>
</dbReference>
<dbReference type="SMART" id="SM00516">
    <property type="entry name" value="SEC14"/>
    <property type="match status" value="1"/>
</dbReference>
<name>A0A2R5GJW0_9STRA</name>
<feature type="region of interest" description="Disordered" evidence="2">
    <location>
        <begin position="485"/>
        <end position="514"/>
    </location>
</feature>
<dbReference type="InParanoid" id="A0A2R5GJW0"/>
<reference evidence="4 5" key="1">
    <citation type="submission" date="2017-12" db="EMBL/GenBank/DDBJ databases">
        <title>Sequencing, de novo assembly and annotation of complete genome of a new Thraustochytrid species, strain FCC1311.</title>
        <authorList>
            <person name="Sedici K."/>
            <person name="Godart F."/>
            <person name="Aiese Cigliano R."/>
            <person name="Sanseverino W."/>
            <person name="Barakat M."/>
            <person name="Ortet P."/>
            <person name="Marechal E."/>
            <person name="Cagnac O."/>
            <person name="Amato A."/>
        </authorList>
    </citation>
    <scope>NUCLEOTIDE SEQUENCE [LARGE SCALE GENOMIC DNA]</scope>
</reference>
<dbReference type="Gene3D" id="3.40.525.10">
    <property type="entry name" value="CRAL-TRIO lipid binding domain"/>
    <property type="match status" value="1"/>
</dbReference>
<dbReference type="SUPFAM" id="SSF52087">
    <property type="entry name" value="CRAL/TRIO domain"/>
    <property type="match status" value="1"/>
</dbReference>
<dbReference type="PANTHER" id="PTHR45824">
    <property type="entry name" value="GH16843P"/>
    <property type="match status" value="1"/>
</dbReference>
<dbReference type="Pfam" id="PF03765">
    <property type="entry name" value="CRAL_TRIO_N"/>
    <property type="match status" value="1"/>
</dbReference>
<feature type="domain" description="CRAL-TRIO" evidence="3">
    <location>
        <begin position="342"/>
        <end position="486"/>
    </location>
</feature>
<dbReference type="InterPro" id="IPR036865">
    <property type="entry name" value="CRAL-TRIO_dom_sf"/>
</dbReference>
<proteinExistence type="predicted"/>
<dbReference type="InterPro" id="IPR052578">
    <property type="entry name" value="PI_Transfer_CRAL-TRIO"/>
</dbReference>
<evidence type="ECO:0000259" key="3">
    <source>
        <dbReference type="PROSITE" id="PS50191"/>
    </source>
</evidence>
<keyword evidence="5" id="KW-1185">Reference proteome</keyword>
<dbReference type="PANTHER" id="PTHR45824:SF29">
    <property type="entry name" value="GH16843P"/>
    <property type="match status" value="1"/>
</dbReference>
<evidence type="ECO:0000313" key="4">
    <source>
        <dbReference type="EMBL" id="GBG30609.1"/>
    </source>
</evidence>